<dbReference type="Gene3D" id="3.30.200.20">
    <property type="entry name" value="Phosphorylase Kinase, domain 1"/>
    <property type="match status" value="1"/>
</dbReference>
<dbReference type="GO" id="GO:0004672">
    <property type="term" value="F:protein kinase activity"/>
    <property type="evidence" value="ECO:0007669"/>
    <property type="project" value="InterPro"/>
</dbReference>
<sequence length="618" mass="68981">MSKEWSSSRDIEWEVSRNKAAVGKIVDFYFAVIISYTVSTCPQGFPFPCRASIYIHTIASQPRNNTDHTPSPFPKTARAANKEADGQEKGGILLEEWKLVIREAGFIFEWQGSLEGRFVSVRKFHPVIDDAFLERVIKEITFATQLSAHKNVLKLFGCCLETQTPVLVYEYPVNGVVPLYDVIHPSTDGKSRQRLPWKSRLRISGDIAHVIAYLHTAFPRAIIHREVTLSFFFLDEDCVPKLSNFFFAIALPEGRKYVVDGVMGIEGFIAPEYEMTGMVTEKVDVFSFGKLLLELLTGRRTIDFGPLGNDGELLLQDCIKTYVEDHELDGFVDASILPRGGEIHEELQLLAVTKLALRCIMTAAEQRPTMVEIAKELRRIQRGICSNVTLTPTSSISPTASMIQMANPLNQLIDVKLDVTNYPIWKRQVQTAIRGYGLEGFILGTREVPPELIQVEDGTQMVNPAYISYQQQDHLLASWILASMSPSFLPQLVGCDTALDIWNTVGHIFTSQSTAKIMHYKHQLQILKKASVCDSNLQPDNNNSMIVIVPTLDDCWYLDSGATNHVISDLNDLSFGSNNHGSRVSRATLLQGTLDDGLKVPPIQVIVNIPVVGSDVPN</sequence>
<dbReference type="InterPro" id="IPR000719">
    <property type="entry name" value="Prot_kinase_dom"/>
</dbReference>
<evidence type="ECO:0000256" key="1">
    <source>
        <dbReference type="ARBA" id="ARBA00022741"/>
    </source>
</evidence>
<protein>
    <recommendedName>
        <fullName evidence="3">Protein kinase domain-containing protein</fullName>
    </recommendedName>
</protein>
<reference evidence="4" key="1">
    <citation type="journal article" date="2007" name="PLoS ONE">
        <title>The first genome sequence of an elite grapevine cultivar (Pinot noir Vitis vinifera L.): coping with a highly heterozygous genome.</title>
        <authorList>
            <person name="Velasco R."/>
            <person name="Zharkikh A."/>
            <person name="Troggio M."/>
            <person name="Cartwright D.A."/>
            <person name="Cestaro A."/>
            <person name="Pruss D."/>
            <person name="Pindo M."/>
            <person name="FitzGerald L.M."/>
            <person name="Vezzulli S."/>
            <person name="Reid J."/>
            <person name="Malacarne G."/>
            <person name="Iliev D."/>
            <person name="Coppola G."/>
            <person name="Wardell B."/>
            <person name="Micheletti D."/>
            <person name="Macalma T."/>
            <person name="Facci M."/>
            <person name="Mitchell J.T."/>
            <person name="Perazzolli M."/>
            <person name="Eldredge G."/>
            <person name="Gatto P."/>
            <person name="Oyzerski R."/>
            <person name="Moretto M."/>
            <person name="Gutin N."/>
            <person name="Stefanini M."/>
            <person name="Chen Y."/>
            <person name="Segala C."/>
            <person name="Davenport C."/>
            <person name="Dematte L."/>
            <person name="Mraz A."/>
            <person name="Battilana J."/>
            <person name="Stormo K."/>
            <person name="Costa F."/>
            <person name="Tao Q."/>
            <person name="Si-Ammour A."/>
            <person name="Harkins T."/>
            <person name="Lackey A."/>
            <person name="Perbost C."/>
            <person name="Taillon B."/>
            <person name="Stella A."/>
            <person name="Solovyev V."/>
            <person name="Fawcett J.A."/>
            <person name="Sterck L."/>
            <person name="Vandepoele K."/>
            <person name="Grando S.M."/>
            <person name="Toppo S."/>
            <person name="Moser C."/>
            <person name="Lanchbury J."/>
            <person name="Bogden R."/>
            <person name="Skolnick M."/>
            <person name="Sgaramella V."/>
            <person name="Bhatnagar S.K."/>
            <person name="Fontana P."/>
            <person name="Gutin A."/>
            <person name="Van de Peer Y."/>
            <person name="Salamini F."/>
            <person name="Viola R."/>
        </authorList>
    </citation>
    <scope>NUCLEOTIDE SEQUENCE</scope>
</reference>
<dbReference type="ExpressionAtlas" id="A5C9B0">
    <property type="expression patterns" value="baseline and differential"/>
</dbReference>
<name>A5C9B0_VITVI</name>
<dbReference type="PANTHER" id="PTHR27005">
    <property type="entry name" value="WALL-ASSOCIATED RECEPTOR KINASE-LIKE 21"/>
    <property type="match status" value="1"/>
</dbReference>
<keyword evidence="2" id="KW-0067">ATP-binding</keyword>
<keyword evidence="1" id="KW-0547">Nucleotide-binding</keyword>
<dbReference type="GO" id="GO:0007166">
    <property type="term" value="P:cell surface receptor signaling pathway"/>
    <property type="evidence" value="ECO:0007669"/>
    <property type="project" value="InterPro"/>
</dbReference>
<dbReference type="SUPFAM" id="SSF56112">
    <property type="entry name" value="Protein kinase-like (PK-like)"/>
    <property type="match status" value="1"/>
</dbReference>
<dbReference type="InterPro" id="IPR011009">
    <property type="entry name" value="Kinase-like_dom_sf"/>
</dbReference>
<dbReference type="InterPro" id="IPR001245">
    <property type="entry name" value="Ser-Thr/Tyr_kinase_cat_dom"/>
</dbReference>
<dbReference type="Gene3D" id="1.10.510.10">
    <property type="entry name" value="Transferase(Phosphotransferase) domain 1"/>
    <property type="match status" value="1"/>
</dbReference>
<gene>
    <name evidence="4" type="ORF">VITISV_021536</name>
</gene>
<evidence type="ECO:0000259" key="3">
    <source>
        <dbReference type="PROSITE" id="PS50011"/>
    </source>
</evidence>
<dbReference type="InterPro" id="IPR045274">
    <property type="entry name" value="WAK-like"/>
</dbReference>
<dbReference type="EMBL" id="AM486787">
    <property type="protein sequence ID" value="CAN68783.1"/>
    <property type="molecule type" value="Genomic_DNA"/>
</dbReference>
<evidence type="ECO:0000313" key="4">
    <source>
        <dbReference type="EMBL" id="CAN68783.1"/>
    </source>
</evidence>
<accession>A5C9B0</accession>
<dbReference type="PANTHER" id="PTHR27005:SF466">
    <property type="entry name" value="NON-FUNCTIONAL PSEUDOKINASE ZED1-LIKE"/>
    <property type="match status" value="1"/>
</dbReference>
<organism evidence="4">
    <name type="scientific">Vitis vinifera</name>
    <name type="common">Grape</name>
    <dbReference type="NCBI Taxonomy" id="29760"/>
    <lineage>
        <taxon>Eukaryota</taxon>
        <taxon>Viridiplantae</taxon>
        <taxon>Streptophyta</taxon>
        <taxon>Embryophyta</taxon>
        <taxon>Tracheophyta</taxon>
        <taxon>Spermatophyta</taxon>
        <taxon>Magnoliopsida</taxon>
        <taxon>eudicotyledons</taxon>
        <taxon>Gunneridae</taxon>
        <taxon>Pentapetalae</taxon>
        <taxon>rosids</taxon>
        <taxon>Vitales</taxon>
        <taxon>Vitaceae</taxon>
        <taxon>Viteae</taxon>
        <taxon>Vitis</taxon>
    </lineage>
</organism>
<dbReference type="Pfam" id="PF07714">
    <property type="entry name" value="PK_Tyr_Ser-Thr"/>
    <property type="match status" value="1"/>
</dbReference>
<proteinExistence type="predicted"/>
<feature type="domain" description="Protein kinase" evidence="3">
    <location>
        <begin position="79"/>
        <end position="380"/>
    </location>
</feature>
<dbReference type="AlphaFoldDB" id="A5C9B0"/>
<dbReference type="PROSITE" id="PS50011">
    <property type="entry name" value="PROTEIN_KINASE_DOM"/>
    <property type="match status" value="1"/>
</dbReference>
<evidence type="ECO:0000256" key="2">
    <source>
        <dbReference type="ARBA" id="ARBA00022840"/>
    </source>
</evidence>
<dbReference type="GO" id="GO:0005524">
    <property type="term" value="F:ATP binding"/>
    <property type="evidence" value="ECO:0007669"/>
    <property type="project" value="UniProtKB-KW"/>
</dbReference>